<feature type="transmembrane region" description="Helical" evidence="1">
    <location>
        <begin position="45"/>
        <end position="67"/>
    </location>
</feature>
<protein>
    <submittedName>
        <fullName evidence="2">Uncharacterized protein</fullName>
    </submittedName>
</protein>
<accession>A0A937K598</accession>
<proteinExistence type="predicted"/>
<organism evidence="2 3">
    <name type="scientific">Clostridium paridis</name>
    <dbReference type="NCBI Taxonomy" id="2803863"/>
    <lineage>
        <taxon>Bacteria</taxon>
        <taxon>Bacillati</taxon>
        <taxon>Bacillota</taxon>
        <taxon>Clostridia</taxon>
        <taxon>Eubacteriales</taxon>
        <taxon>Clostridiaceae</taxon>
        <taxon>Clostridium</taxon>
    </lineage>
</organism>
<evidence type="ECO:0000313" key="2">
    <source>
        <dbReference type="EMBL" id="MBL4934091.1"/>
    </source>
</evidence>
<dbReference type="Proteomes" id="UP000623681">
    <property type="component" value="Unassembled WGS sequence"/>
</dbReference>
<name>A0A937K598_9CLOT</name>
<evidence type="ECO:0000256" key="1">
    <source>
        <dbReference type="SAM" id="Phobius"/>
    </source>
</evidence>
<keyword evidence="1" id="KW-0812">Transmembrane</keyword>
<dbReference type="AlphaFoldDB" id="A0A937K598"/>
<dbReference type="RefSeq" id="WP_202769550.1">
    <property type="nucleotide sequence ID" value="NZ_JAESWA010000029.1"/>
</dbReference>
<keyword evidence="1" id="KW-1133">Transmembrane helix</keyword>
<evidence type="ECO:0000313" key="3">
    <source>
        <dbReference type="Proteomes" id="UP000623681"/>
    </source>
</evidence>
<reference evidence="2" key="1">
    <citation type="submission" date="2021-01" db="EMBL/GenBank/DDBJ databases">
        <title>Genome public.</title>
        <authorList>
            <person name="Liu C."/>
            <person name="Sun Q."/>
        </authorList>
    </citation>
    <scope>NUCLEOTIDE SEQUENCE</scope>
    <source>
        <strain evidence="2">YIM B02565</strain>
    </source>
</reference>
<dbReference type="EMBL" id="JAESWA010000029">
    <property type="protein sequence ID" value="MBL4934091.1"/>
    <property type="molecule type" value="Genomic_DNA"/>
</dbReference>
<comment type="caution">
    <text evidence="2">The sequence shown here is derived from an EMBL/GenBank/DDBJ whole genome shotgun (WGS) entry which is preliminary data.</text>
</comment>
<gene>
    <name evidence="2" type="ORF">JK634_20070</name>
</gene>
<sequence>MNSSKEDLEKSIEEIDEYNKSVNSPSYWTSGKQTLLVKNFSKSKIGLIVVGSLGILFSIIVLIIMGSSGNIDASNIFSLIPVLLFSVLFFIKGIKISK</sequence>
<feature type="transmembrane region" description="Helical" evidence="1">
    <location>
        <begin position="73"/>
        <end position="91"/>
    </location>
</feature>
<keyword evidence="1" id="KW-0472">Membrane</keyword>
<keyword evidence="3" id="KW-1185">Reference proteome</keyword>